<dbReference type="Proteomes" id="UP000192247">
    <property type="component" value="Unassembled WGS sequence"/>
</dbReference>
<evidence type="ECO:0000256" key="3">
    <source>
        <dbReference type="ARBA" id="ARBA00023136"/>
    </source>
</evidence>
<name>A0A1V9XN88_9ACAR</name>
<feature type="region of interest" description="Disordered" evidence="7">
    <location>
        <begin position="98"/>
        <end position="119"/>
    </location>
</feature>
<dbReference type="GO" id="GO:0005198">
    <property type="term" value="F:structural molecule activity"/>
    <property type="evidence" value="ECO:0007669"/>
    <property type="project" value="InterPro"/>
</dbReference>
<keyword evidence="9" id="KW-1185">Reference proteome</keyword>
<keyword evidence="3 6" id="KW-0472">Membrane</keyword>
<evidence type="ECO:0000256" key="6">
    <source>
        <dbReference type="RuleBase" id="RU363137"/>
    </source>
</evidence>
<reference evidence="8 9" key="1">
    <citation type="journal article" date="2017" name="Gigascience">
        <title>Draft genome of the honey bee ectoparasitic mite, Tropilaelaps mercedesae, is shaped by the parasitic life history.</title>
        <authorList>
            <person name="Dong X."/>
            <person name="Armstrong S.D."/>
            <person name="Xia D."/>
            <person name="Makepeace B.L."/>
            <person name="Darby A.C."/>
            <person name="Kadowaki T."/>
        </authorList>
    </citation>
    <scope>NUCLEOTIDE SEQUENCE [LARGE SCALE GENOMIC DNA]</scope>
    <source>
        <strain evidence="8">Wuxi-XJTLU</strain>
    </source>
</reference>
<sequence>LILNIFKRAFPTIPGLDSSSSHATALSIVRSSSSQQSSTKTSPVSSFIDPASSANTSDSSTSALAPSRSSTSAVFISGSPDDVQLLGVQRRFDIDATMESDSGHSTEVTPANSTQTPPNVPNEAYRELIDEPEQEQPVGSAGAHNEQGERLQGHGNPVGDLQVPQMLFTEATLSASSGSEMVSSSEPSEGRTHLLQCSGAEEVSITAKEGGGRTHPGIVFKIADSDEDVGYQLNGKRSATRLGDNVTLPEEKIPCSGPNISQSCQNVAMNISAISPADDREAAAVHSPIFVHTPPAEGCRRSGPSDLHTNAEGALKNCASLTKSYSVDTLHKGLECLSTSQQPGRVLTSSPIVTRTNEPESFELSKPLQRWREEFRQRIFLQNARELKAVEELRMEAKRSLEKWYSDRQVNITARRRTHLERETALRSFRSDEPRDPKSAWNRLVSLALDAQQTHKADDVSKDVSRMRELLKILKFQPPFRKVDFTCIDPNKP</sequence>
<dbReference type="GO" id="GO:0006886">
    <property type="term" value="P:intracellular protein transport"/>
    <property type="evidence" value="ECO:0007669"/>
    <property type="project" value="InterPro"/>
</dbReference>
<feature type="compositionally biased region" description="Polar residues" evidence="7">
    <location>
        <begin position="99"/>
        <end position="117"/>
    </location>
</feature>
<keyword evidence="5 6" id="KW-0968">Cytoplasmic vesicle</keyword>
<dbReference type="InParanoid" id="A0A1V9XN88"/>
<protein>
    <recommendedName>
        <fullName evidence="6">Clathrin light chain</fullName>
    </recommendedName>
</protein>
<dbReference type="AlphaFoldDB" id="A0A1V9XN88"/>
<evidence type="ECO:0000256" key="1">
    <source>
        <dbReference type="ARBA" id="ARBA00004180"/>
    </source>
</evidence>
<comment type="function">
    <text evidence="6">Clathrin is the major protein of the polyhedral coat of coated pits and vesicles.</text>
</comment>
<comment type="subcellular location">
    <subcellularLocation>
        <location evidence="1 6">Cytoplasmic vesicle membrane</location>
        <topology evidence="1 6">Peripheral membrane protein</topology>
        <orientation evidence="1 6">Cytoplasmic side</orientation>
    </subcellularLocation>
    <subcellularLocation>
        <location evidence="6">Membrane</location>
        <location evidence="6">Coated pit</location>
        <topology evidence="6">Peripheral membrane protein</topology>
        <orientation evidence="6">Cytoplasmic side</orientation>
    </subcellularLocation>
    <text evidence="6">Cytoplasmic face of coated pits and vesicles.</text>
</comment>
<dbReference type="GO" id="GO:0030132">
    <property type="term" value="C:clathrin coat of coated pit"/>
    <property type="evidence" value="ECO:0007669"/>
    <property type="project" value="InterPro"/>
</dbReference>
<comment type="similarity">
    <text evidence="2 6">Belongs to the clathrin light chain family.</text>
</comment>
<proteinExistence type="inferred from homology"/>
<comment type="caution">
    <text evidence="8">The sequence shown here is derived from an EMBL/GenBank/DDBJ whole genome shotgun (WGS) entry which is preliminary data.</text>
</comment>
<dbReference type="GO" id="GO:0030130">
    <property type="term" value="C:clathrin coat of trans-Golgi network vesicle"/>
    <property type="evidence" value="ECO:0007669"/>
    <property type="project" value="InterPro"/>
</dbReference>
<gene>
    <name evidence="8" type="ORF">BIW11_08827</name>
</gene>
<keyword evidence="4 6" id="KW-0168">Coated pit</keyword>
<organism evidence="8 9">
    <name type="scientific">Tropilaelaps mercedesae</name>
    <dbReference type="NCBI Taxonomy" id="418985"/>
    <lineage>
        <taxon>Eukaryota</taxon>
        <taxon>Metazoa</taxon>
        <taxon>Ecdysozoa</taxon>
        <taxon>Arthropoda</taxon>
        <taxon>Chelicerata</taxon>
        <taxon>Arachnida</taxon>
        <taxon>Acari</taxon>
        <taxon>Parasitiformes</taxon>
        <taxon>Mesostigmata</taxon>
        <taxon>Gamasina</taxon>
        <taxon>Dermanyssoidea</taxon>
        <taxon>Laelapidae</taxon>
        <taxon>Tropilaelaps</taxon>
    </lineage>
</organism>
<accession>A0A1V9XN88</accession>
<dbReference type="STRING" id="418985.A0A1V9XN88"/>
<evidence type="ECO:0000256" key="5">
    <source>
        <dbReference type="ARBA" id="ARBA00023329"/>
    </source>
</evidence>
<evidence type="ECO:0000256" key="4">
    <source>
        <dbReference type="ARBA" id="ARBA00023176"/>
    </source>
</evidence>
<dbReference type="GO" id="GO:0016192">
    <property type="term" value="P:vesicle-mediated transport"/>
    <property type="evidence" value="ECO:0007669"/>
    <property type="project" value="InterPro"/>
</dbReference>
<dbReference type="OrthoDB" id="10594996at2759"/>
<evidence type="ECO:0000256" key="2">
    <source>
        <dbReference type="ARBA" id="ARBA00005263"/>
    </source>
</evidence>
<feature type="non-terminal residue" evidence="8">
    <location>
        <position position="1"/>
    </location>
</feature>
<dbReference type="EMBL" id="MNPL01007314">
    <property type="protein sequence ID" value="OQR74818.1"/>
    <property type="molecule type" value="Genomic_DNA"/>
</dbReference>
<dbReference type="InterPro" id="IPR000996">
    <property type="entry name" value="Clathrin_L-chain"/>
</dbReference>
<evidence type="ECO:0000256" key="7">
    <source>
        <dbReference type="SAM" id="MobiDB-lite"/>
    </source>
</evidence>
<evidence type="ECO:0000313" key="9">
    <source>
        <dbReference type="Proteomes" id="UP000192247"/>
    </source>
</evidence>
<feature type="region of interest" description="Disordered" evidence="7">
    <location>
        <begin position="133"/>
        <end position="153"/>
    </location>
</feature>
<feature type="region of interest" description="Disordered" evidence="7">
    <location>
        <begin position="29"/>
        <end position="69"/>
    </location>
</feature>
<evidence type="ECO:0000313" key="8">
    <source>
        <dbReference type="EMBL" id="OQR74818.1"/>
    </source>
</evidence>
<dbReference type="Pfam" id="PF01086">
    <property type="entry name" value="Clathrin_lg_ch"/>
    <property type="match status" value="1"/>
</dbReference>